<gene>
    <name evidence="3" type="ORF">D9V34_11785</name>
</gene>
<accession>A0A3L7AMW4</accession>
<feature type="transmembrane region" description="Helical" evidence="2">
    <location>
        <begin position="110"/>
        <end position="130"/>
    </location>
</feature>
<feature type="transmembrane region" description="Helical" evidence="2">
    <location>
        <begin position="80"/>
        <end position="103"/>
    </location>
</feature>
<comment type="caution">
    <text evidence="3">The sequence shown here is derived from an EMBL/GenBank/DDBJ whole genome shotgun (WGS) entry which is preliminary data.</text>
</comment>
<proteinExistence type="predicted"/>
<evidence type="ECO:0008006" key="5">
    <source>
        <dbReference type="Google" id="ProtNLM"/>
    </source>
</evidence>
<evidence type="ECO:0000313" key="3">
    <source>
        <dbReference type="EMBL" id="RLP81305.1"/>
    </source>
</evidence>
<keyword evidence="2" id="KW-0472">Membrane</keyword>
<name>A0A3L7AMW4_9MICO</name>
<feature type="transmembrane region" description="Helical" evidence="2">
    <location>
        <begin position="53"/>
        <end position="74"/>
    </location>
</feature>
<dbReference type="PANTHER" id="PTHR40078:SF1">
    <property type="entry name" value="INTEGRAL MEMBRANE PROTEIN"/>
    <property type="match status" value="1"/>
</dbReference>
<keyword evidence="2" id="KW-1133">Transmembrane helix</keyword>
<protein>
    <recommendedName>
        <fullName evidence="5">YitT family protein</fullName>
    </recommendedName>
</protein>
<evidence type="ECO:0000256" key="1">
    <source>
        <dbReference type="SAM" id="MobiDB-lite"/>
    </source>
</evidence>
<evidence type="ECO:0000256" key="2">
    <source>
        <dbReference type="SAM" id="Phobius"/>
    </source>
</evidence>
<keyword evidence="4" id="KW-1185">Reference proteome</keyword>
<dbReference type="EMBL" id="RCUY01000010">
    <property type="protein sequence ID" value="RLP81305.1"/>
    <property type="molecule type" value="Genomic_DNA"/>
</dbReference>
<reference evidence="3 4" key="1">
    <citation type="submission" date="2018-10" db="EMBL/GenBank/DDBJ databases">
        <authorList>
            <person name="Li J."/>
        </authorList>
    </citation>
    <scope>NUCLEOTIDE SEQUENCE [LARGE SCALE GENOMIC DNA]</scope>
    <source>
        <strain evidence="3 4">JCM 11654</strain>
    </source>
</reference>
<feature type="transmembrane region" description="Helical" evidence="2">
    <location>
        <begin position="161"/>
        <end position="189"/>
    </location>
</feature>
<organism evidence="3 4">
    <name type="scientific">Mycetocola lacteus</name>
    <dbReference type="NCBI Taxonomy" id="76637"/>
    <lineage>
        <taxon>Bacteria</taxon>
        <taxon>Bacillati</taxon>
        <taxon>Actinomycetota</taxon>
        <taxon>Actinomycetes</taxon>
        <taxon>Micrococcales</taxon>
        <taxon>Microbacteriaceae</taxon>
        <taxon>Mycetocola</taxon>
    </lineage>
</organism>
<dbReference type="RefSeq" id="WP_121689004.1">
    <property type="nucleotide sequence ID" value="NZ_RCUY01000010.1"/>
</dbReference>
<feature type="transmembrane region" description="Helical" evidence="2">
    <location>
        <begin position="15"/>
        <end position="32"/>
    </location>
</feature>
<dbReference type="PANTHER" id="PTHR40078">
    <property type="entry name" value="INTEGRAL MEMBRANE PROTEIN-RELATED"/>
    <property type="match status" value="1"/>
</dbReference>
<keyword evidence="2" id="KW-0812">Transmembrane</keyword>
<dbReference type="Proteomes" id="UP000269438">
    <property type="component" value="Unassembled WGS sequence"/>
</dbReference>
<dbReference type="OrthoDB" id="154912at2"/>
<dbReference type="InterPro" id="IPR038750">
    <property type="entry name" value="YczE/YyaS-like"/>
</dbReference>
<feature type="region of interest" description="Disordered" evidence="1">
    <location>
        <begin position="209"/>
        <end position="229"/>
    </location>
</feature>
<dbReference type="Pfam" id="PF19700">
    <property type="entry name" value="DUF6198"/>
    <property type="match status" value="1"/>
</dbReference>
<sequence length="229" mass="23842">MHHLLTGTHPLLRTTRLLVGLAGYGIAIALFVRADLGLSPWDVLSQGFSVRTGIEFGLSVLILSFLIMLLWIPLRQKPGIGTLVNALTVGPVAGFTLTLLPPIESFPVRIVLFIAAMVLLALSSALYIGAGLGPGPRDGLMTGVTARTGWTIWKVRGSIEVIVALGGWALGGGLGVGTVIFALSIGPMIQYSLRLLRVRLAGTAPVDAAEGPAQQGPGTEPIALPESVA</sequence>
<evidence type="ECO:0000313" key="4">
    <source>
        <dbReference type="Proteomes" id="UP000269438"/>
    </source>
</evidence>
<dbReference type="AlphaFoldDB" id="A0A3L7AMW4"/>